<evidence type="ECO:0000313" key="1">
    <source>
        <dbReference type="EMBL" id="SEH45160.1"/>
    </source>
</evidence>
<sequence>MADQTTNQIESLDEEGFRTSLGIEEARDERAGCAEWLWYLGRKWLAEEKGDGPLHQAIRQSGYDAAHGRYAGVKTTREFAKAFTAEPSRSVLKLKTLELTDDTFEVEFNECPLVTAWRELGATPEEVVKLCDIAMEEDRGAIEEIGTLNYELKETIAEGSHHCIVRITAKQQEAQA</sequence>
<protein>
    <submittedName>
        <fullName evidence="1">L-2-amino-thiazoline-4-carboxylic acid hydrolase</fullName>
    </submittedName>
</protein>
<reference evidence="1 2" key="1">
    <citation type="submission" date="2016-10" db="EMBL/GenBank/DDBJ databases">
        <authorList>
            <person name="Varghese N."/>
            <person name="Submissions S."/>
        </authorList>
    </citation>
    <scope>NUCLEOTIDE SEQUENCE [LARGE SCALE GENOMIC DNA]</scope>
    <source>
        <strain evidence="1 2">WCP15</strain>
    </source>
</reference>
<gene>
    <name evidence="1" type="ORF">SAMN05216447_102287</name>
</gene>
<dbReference type="GO" id="GO:0016787">
    <property type="term" value="F:hydrolase activity"/>
    <property type="evidence" value="ECO:0007669"/>
    <property type="project" value="UniProtKB-KW"/>
</dbReference>
<name>A0A1H6IA40_9ACTN</name>
<evidence type="ECO:0000313" key="2">
    <source>
        <dbReference type="Proteomes" id="UP000199135"/>
    </source>
</evidence>
<organism evidence="1 2">
    <name type="scientific">Parafannyhessea umbonata</name>
    <dbReference type="NCBI Taxonomy" id="604330"/>
    <lineage>
        <taxon>Bacteria</taxon>
        <taxon>Bacillati</taxon>
        <taxon>Actinomycetota</taxon>
        <taxon>Coriobacteriia</taxon>
        <taxon>Coriobacteriales</taxon>
        <taxon>Atopobiaceae</taxon>
        <taxon>Parafannyhessea</taxon>
    </lineage>
</organism>
<dbReference type="InterPro" id="IPR026002">
    <property type="entry name" value="ATC_hydrolase-like"/>
</dbReference>
<proteinExistence type="predicted"/>
<dbReference type="Pfam" id="PF14196">
    <property type="entry name" value="ATC_hydrolase"/>
    <property type="match status" value="1"/>
</dbReference>
<comment type="caution">
    <text evidence="1">The sequence shown here is derived from an EMBL/GenBank/DDBJ whole genome shotgun (WGS) entry which is preliminary data.</text>
</comment>
<keyword evidence="2" id="KW-1185">Reference proteome</keyword>
<keyword evidence="1" id="KW-0378">Hydrolase</keyword>
<dbReference type="Proteomes" id="UP000199135">
    <property type="component" value="Unassembled WGS sequence"/>
</dbReference>
<accession>A0A1H6IA40</accession>
<dbReference type="RefSeq" id="WP_078687157.1">
    <property type="nucleotide sequence ID" value="NZ_FNWT01000002.1"/>
</dbReference>
<dbReference type="EMBL" id="FNWT01000002">
    <property type="protein sequence ID" value="SEH45160.1"/>
    <property type="molecule type" value="Genomic_DNA"/>
</dbReference>